<evidence type="ECO:0000313" key="2">
    <source>
        <dbReference type="Proteomes" id="UP001283361"/>
    </source>
</evidence>
<reference evidence="1" key="1">
    <citation type="journal article" date="2023" name="G3 (Bethesda)">
        <title>A reference genome for the long-term kleptoplast-retaining sea slug Elysia crispata morphotype clarki.</title>
        <authorList>
            <person name="Eastman K.E."/>
            <person name="Pendleton A.L."/>
            <person name="Shaikh M.A."/>
            <person name="Suttiyut T."/>
            <person name="Ogas R."/>
            <person name="Tomko P."/>
            <person name="Gavelis G."/>
            <person name="Widhalm J.R."/>
            <person name="Wisecaver J.H."/>
        </authorList>
    </citation>
    <scope>NUCLEOTIDE SEQUENCE</scope>
    <source>
        <strain evidence="1">ECLA1</strain>
    </source>
</reference>
<sequence length="144" mass="15897">MLASYTNGLRPVQITPLTAILVGDDLCPLRLSQTDLAGSTTAGCINHRNSVITLTVTKRRGTPFLMSAYCHKIYNQRNNYLSFNLRFGIDQKIPFTLFISANSGLQAELTKNISHPPREVGLQLVQGGACRAHSVSCYFISTYM</sequence>
<dbReference type="AlphaFoldDB" id="A0AAE0YUV2"/>
<name>A0AAE0YUV2_9GAST</name>
<dbReference type="EMBL" id="JAWDGP010005402">
    <property type="protein sequence ID" value="KAK3757191.1"/>
    <property type="molecule type" value="Genomic_DNA"/>
</dbReference>
<comment type="caution">
    <text evidence="1">The sequence shown here is derived from an EMBL/GenBank/DDBJ whole genome shotgun (WGS) entry which is preliminary data.</text>
</comment>
<accession>A0AAE0YUV2</accession>
<protein>
    <submittedName>
        <fullName evidence="1">Uncharacterized protein</fullName>
    </submittedName>
</protein>
<organism evidence="1 2">
    <name type="scientific">Elysia crispata</name>
    <name type="common">lettuce slug</name>
    <dbReference type="NCBI Taxonomy" id="231223"/>
    <lineage>
        <taxon>Eukaryota</taxon>
        <taxon>Metazoa</taxon>
        <taxon>Spiralia</taxon>
        <taxon>Lophotrochozoa</taxon>
        <taxon>Mollusca</taxon>
        <taxon>Gastropoda</taxon>
        <taxon>Heterobranchia</taxon>
        <taxon>Euthyneura</taxon>
        <taxon>Panpulmonata</taxon>
        <taxon>Sacoglossa</taxon>
        <taxon>Placobranchoidea</taxon>
        <taxon>Plakobranchidae</taxon>
        <taxon>Elysia</taxon>
    </lineage>
</organism>
<dbReference type="Proteomes" id="UP001283361">
    <property type="component" value="Unassembled WGS sequence"/>
</dbReference>
<evidence type="ECO:0000313" key="1">
    <source>
        <dbReference type="EMBL" id="KAK3757191.1"/>
    </source>
</evidence>
<keyword evidence="2" id="KW-1185">Reference proteome</keyword>
<gene>
    <name evidence="1" type="ORF">RRG08_042875</name>
</gene>
<proteinExistence type="predicted"/>